<keyword evidence="11 13" id="KW-1006">Bacterial flagellum protein export</keyword>
<feature type="region of interest" description="Disordered" evidence="14">
    <location>
        <begin position="1"/>
        <end position="26"/>
    </location>
</feature>
<dbReference type="Proteomes" id="UP000824225">
    <property type="component" value="Unassembled WGS sequence"/>
</dbReference>
<comment type="function">
    <text evidence="12 13">Required for formation of the rod structure in the basal body of the flagellar apparatus. Together with FliI and FliH, may constitute the export apparatus of flagellin.</text>
</comment>
<evidence type="ECO:0000256" key="1">
    <source>
        <dbReference type="ARBA" id="ARBA00004651"/>
    </source>
</evidence>
<dbReference type="FunFam" id="3.40.1690.10:FF:000001">
    <property type="entry name" value="Flagellar biosynthetic protein FlhB"/>
    <property type="match status" value="1"/>
</dbReference>
<feature type="transmembrane region" description="Helical" evidence="13">
    <location>
        <begin position="87"/>
        <end position="106"/>
    </location>
</feature>
<evidence type="ECO:0000256" key="10">
    <source>
        <dbReference type="ARBA" id="ARBA00023136"/>
    </source>
</evidence>
<evidence type="ECO:0000313" key="16">
    <source>
        <dbReference type="Proteomes" id="UP000824225"/>
    </source>
</evidence>
<keyword evidence="4 13" id="KW-0813">Transport</keyword>
<evidence type="ECO:0000256" key="14">
    <source>
        <dbReference type="SAM" id="MobiDB-lite"/>
    </source>
</evidence>
<comment type="similarity">
    <text evidence="2 13">Belongs to the type III secretion exporter family.</text>
</comment>
<keyword evidence="15" id="KW-0282">Flagellum</keyword>
<protein>
    <recommendedName>
        <fullName evidence="3 13">Flagellar biosynthetic protein FlhB</fullName>
    </recommendedName>
</protein>
<feature type="transmembrane region" description="Helical" evidence="13">
    <location>
        <begin position="142"/>
        <end position="163"/>
    </location>
</feature>
<evidence type="ECO:0000256" key="12">
    <source>
        <dbReference type="ARBA" id="ARBA00025078"/>
    </source>
</evidence>
<dbReference type="SUPFAM" id="SSF160544">
    <property type="entry name" value="EscU C-terminal domain-like"/>
    <property type="match status" value="1"/>
</dbReference>
<keyword evidence="15" id="KW-0969">Cilium</keyword>
<comment type="subcellular location">
    <subcellularLocation>
        <location evidence="1">Cell membrane</location>
        <topology evidence="1">Multi-pass membrane protein</topology>
    </subcellularLocation>
</comment>
<reference evidence="15" key="2">
    <citation type="submission" date="2021-04" db="EMBL/GenBank/DDBJ databases">
        <authorList>
            <person name="Gilroy R."/>
        </authorList>
    </citation>
    <scope>NUCLEOTIDE SEQUENCE</scope>
    <source>
        <strain evidence="15">CHK186-16707</strain>
    </source>
</reference>
<keyword evidence="6 13" id="KW-0812">Transmembrane</keyword>
<dbReference type="InterPro" id="IPR029025">
    <property type="entry name" value="T3SS_substrate_exporter_C"/>
</dbReference>
<organism evidence="15 16">
    <name type="scientific">Candidatus Mailhella merdigallinarum</name>
    <dbReference type="NCBI Taxonomy" id="2838658"/>
    <lineage>
        <taxon>Bacteria</taxon>
        <taxon>Pseudomonadati</taxon>
        <taxon>Thermodesulfobacteriota</taxon>
        <taxon>Desulfovibrionia</taxon>
        <taxon>Desulfovibrionales</taxon>
        <taxon>Desulfovibrionaceae</taxon>
        <taxon>Mailhella</taxon>
    </lineage>
</organism>
<feature type="compositionally biased region" description="Basic and acidic residues" evidence="14">
    <location>
        <begin position="1"/>
        <end position="12"/>
    </location>
</feature>
<keyword evidence="8 13" id="KW-0653">Protein transport</keyword>
<evidence type="ECO:0000256" key="4">
    <source>
        <dbReference type="ARBA" id="ARBA00022448"/>
    </source>
</evidence>
<keyword evidence="5 13" id="KW-1003">Cell membrane</keyword>
<feature type="transmembrane region" description="Helical" evidence="13">
    <location>
        <begin position="58"/>
        <end position="80"/>
    </location>
</feature>
<evidence type="ECO:0000256" key="2">
    <source>
        <dbReference type="ARBA" id="ARBA00010690"/>
    </source>
</evidence>
<accession>A0A9D2HEL5</accession>
<dbReference type="NCBIfam" id="TIGR00328">
    <property type="entry name" value="flhB"/>
    <property type="match status" value="1"/>
</dbReference>
<dbReference type="Gene3D" id="6.10.250.2080">
    <property type="match status" value="1"/>
</dbReference>
<evidence type="ECO:0000256" key="6">
    <source>
        <dbReference type="ARBA" id="ARBA00022692"/>
    </source>
</evidence>
<feature type="transmembrane region" description="Helical" evidence="13">
    <location>
        <begin position="192"/>
        <end position="211"/>
    </location>
</feature>
<dbReference type="PRINTS" id="PR00950">
    <property type="entry name" value="TYPE3IMSPROT"/>
</dbReference>
<comment type="caution">
    <text evidence="15">The sequence shown here is derived from an EMBL/GenBank/DDBJ whole genome shotgun (WGS) entry which is preliminary data.</text>
</comment>
<feature type="transmembrane region" description="Helical" evidence="13">
    <location>
        <begin position="34"/>
        <end position="52"/>
    </location>
</feature>
<evidence type="ECO:0000256" key="5">
    <source>
        <dbReference type="ARBA" id="ARBA00022475"/>
    </source>
</evidence>
<dbReference type="PANTHER" id="PTHR30531:SF12">
    <property type="entry name" value="FLAGELLAR BIOSYNTHETIC PROTEIN FLHB"/>
    <property type="match status" value="1"/>
</dbReference>
<evidence type="ECO:0000256" key="13">
    <source>
        <dbReference type="RuleBase" id="RU364091"/>
    </source>
</evidence>
<proteinExistence type="inferred from homology"/>
<dbReference type="EMBL" id="DXAN01000019">
    <property type="protein sequence ID" value="HJA08650.1"/>
    <property type="molecule type" value="Genomic_DNA"/>
</dbReference>
<reference evidence="15" key="1">
    <citation type="journal article" date="2021" name="PeerJ">
        <title>Extensive microbial diversity within the chicken gut microbiome revealed by metagenomics and culture.</title>
        <authorList>
            <person name="Gilroy R."/>
            <person name="Ravi A."/>
            <person name="Getino M."/>
            <person name="Pursley I."/>
            <person name="Horton D.L."/>
            <person name="Alikhan N.F."/>
            <person name="Baker D."/>
            <person name="Gharbi K."/>
            <person name="Hall N."/>
            <person name="Watson M."/>
            <person name="Adriaenssens E.M."/>
            <person name="Foster-Nyarko E."/>
            <person name="Jarju S."/>
            <person name="Secka A."/>
            <person name="Antonio M."/>
            <person name="Oren A."/>
            <person name="Chaudhuri R.R."/>
            <person name="La Ragione R."/>
            <person name="Hildebrand F."/>
            <person name="Pallen M.J."/>
        </authorList>
    </citation>
    <scope>NUCLEOTIDE SEQUENCE</scope>
    <source>
        <strain evidence="15">CHK186-16707</strain>
    </source>
</reference>
<dbReference type="AlphaFoldDB" id="A0A9D2HEL5"/>
<evidence type="ECO:0000256" key="3">
    <source>
        <dbReference type="ARBA" id="ARBA00021622"/>
    </source>
</evidence>
<keyword evidence="10 13" id="KW-0472">Membrane</keyword>
<keyword evidence="7 13" id="KW-1005">Bacterial flagellum biogenesis</keyword>
<dbReference type="GO" id="GO:0044780">
    <property type="term" value="P:bacterial-type flagellum assembly"/>
    <property type="evidence" value="ECO:0007669"/>
    <property type="project" value="InterPro"/>
</dbReference>
<evidence type="ECO:0000313" key="15">
    <source>
        <dbReference type="EMBL" id="HJA08650.1"/>
    </source>
</evidence>
<sequence length="357" mass="40476">MAKDPSKTEKATPKRRKKARGEGNVPKSQELTKTATVMAGMLGLYVYFSIIAEHARELFQFFFANAATTPVTAENAYALFLLAARELAVMILPVILFIGLTAYVTLRLQVGKLWTTKVFKFKWQNFNIINGLKRMLFSPQTFVRLGKSAALALIIGTVPFLFIREEFRNFLPLYYSDAAGLGAYMLRTGFRMMLYTMAPMAILACVDLWYTRHSYEENLKMTKDEVKDELRQSEGDPKVKQKQRQKMMQMMASRMMKEVPKADVVVTNPTHYAVALRYDPTVSPAPYVVAKGVNKVAEKIKTIAREHSIPIRENRPLARSLYASVDIGQPIPEDLYKAVAAILAEIWRMKGKMPGRP</sequence>
<dbReference type="InterPro" id="IPR006135">
    <property type="entry name" value="T3SS_substrate_exporter"/>
</dbReference>
<dbReference type="PANTHER" id="PTHR30531">
    <property type="entry name" value="FLAGELLAR BIOSYNTHETIC PROTEIN FLHB"/>
    <property type="match status" value="1"/>
</dbReference>
<dbReference type="Gene3D" id="3.40.1690.10">
    <property type="entry name" value="secretion proteins EscU"/>
    <property type="match status" value="1"/>
</dbReference>
<evidence type="ECO:0000256" key="7">
    <source>
        <dbReference type="ARBA" id="ARBA00022795"/>
    </source>
</evidence>
<evidence type="ECO:0000256" key="8">
    <source>
        <dbReference type="ARBA" id="ARBA00022927"/>
    </source>
</evidence>
<dbReference type="GO" id="GO:0009306">
    <property type="term" value="P:protein secretion"/>
    <property type="evidence" value="ECO:0007669"/>
    <property type="project" value="InterPro"/>
</dbReference>
<dbReference type="Pfam" id="PF01312">
    <property type="entry name" value="Bac_export_2"/>
    <property type="match status" value="1"/>
</dbReference>
<name>A0A9D2HEL5_9BACT</name>
<keyword evidence="15" id="KW-0966">Cell projection</keyword>
<dbReference type="InterPro" id="IPR006136">
    <property type="entry name" value="FlhB"/>
</dbReference>
<dbReference type="GO" id="GO:0005886">
    <property type="term" value="C:plasma membrane"/>
    <property type="evidence" value="ECO:0007669"/>
    <property type="project" value="UniProtKB-SubCell"/>
</dbReference>
<evidence type="ECO:0000256" key="11">
    <source>
        <dbReference type="ARBA" id="ARBA00023225"/>
    </source>
</evidence>
<evidence type="ECO:0000256" key="9">
    <source>
        <dbReference type="ARBA" id="ARBA00022989"/>
    </source>
</evidence>
<gene>
    <name evidence="13 15" type="primary">flhB</name>
    <name evidence="15" type="ORF">H9962_05615</name>
</gene>
<keyword evidence="9 13" id="KW-1133">Transmembrane helix</keyword>